<reference evidence="1" key="1">
    <citation type="journal article" date="2013" name="BMC Genomics">
        <title>Unscrambling butterfly oogenesis.</title>
        <authorList>
            <person name="Carter J.M."/>
            <person name="Baker S.C."/>
            <person name="Pink R."/>
            <person name="Carter D.R."/>
            <person name="Collins A."/>
            <person name="Tomlin J."/>
            <person name="Gibbs M."/>
            <person name="Breuker C.J."/>
        </authorList>
    </citation>
    <scope>NUCLEOTIDE SEQUENCE</scope>
    <source>
        <tissue evidence="1">Ovary</tissue>
    </source>
</reference>
<evidence type="ECO:0000313" key="1">
    <source>
        <dbReference type="EMBL" id="JAA91983.1"/>
    </source>
</evidence>
<dbReference type="AlphaFoldDB" id="S4PNX4"/>
<reference evidence="1" key="2">
    <citation type="submission" date="2013-05" db="EMBL/GenBank/DDBJ databases">
        <authorList>
            <person name="Carter J.-M."/>
            <person name="Baker S.C."/>
            <person name="Pink R."/>
            <person name="Carter D.R.F."/>
            <person name="Collins A."/>
            <person name="Tomlin J."/>
            <person name="Gibbs M."/>
            <person name="Breuker C.J."/>
        </authorList>
    </citation>
    <scope>NUCLEOTIDE SEQUENCE</scope>
    <source>
        <tissue evidence="1">Ovary</tissue>
    </source>
</reference>
<accession>S4PNX4</accession>
<name>S4PNX4_9NEOP</name>
<organism evidence="1">
    <name type="scientific">Pararge aegeria</name>
    <name type="common">speckled wood butterfly</name>
    <dbReference type="NCBI Taxonomy" id="116150"/>
    <lineage>
        <taxon>Eukaryota</taxon>
        <taxon>Metazoa</taxon>
        <taxon>Ecdysozoa</taxon>
        <taxon>Arthropoda</taxon>
        <taxon>Hexapoda</taxon>
        <taxon>Insecta</taxon>
        <taxon>Pterygota</taxon>
        <taxon>Neoptera</taxon>
        <taxon>Endopterygota</taxon>
        <taxon>Lepidoptera</taxon>
        <taxon>Glossata</taxon>
        <taxon>Ditrysia</taxon>
        <taxon>Papilionoidea</taxon>
        <taxon>Nymphalidae</taxon>
        <taxon>Satyrinae</taxon>
        <taxon>Satyrini</taxon>
        <taxon>Parargina</taxon>
        <taxon>Pararge</taxon>
    </lineage>
</organism>
<proteinExistence type="predicted"/>
<protein>
    <submittedName>
        <fullName evidence="1">Uncharacterized protein</fullName>
    </submittedName>
</protein>
<sequence length="75" mass="8987">MIVISQVNRSTISNNNVRRLYKKFEYIMLRNGRKTVFFFFRDKYTLKFPKNLWRTSPDIWTNGLPLVGPPKTFGQ</sequence>
<dbReference type="EMBL" id="GAIX01000577">
    <property type="protein sequence ID" value="JAA91983.1"/>
    <property type="molecule type" value="Transcribed_RNA"/>
</dbReference>